<organism evidence="5 6">
    <name type="scientific">Diploscapter pachys</name>
    <dbReference type="NCBI Taxonomy" id="2018661"/>
    <lineage>
        <taxon>Eukaryota</taxon>
        <taxon>Metazoa</taxon>
        <taxon>Ecdysozoa</taxon>
        <taxon>Nematoda</taxon>
        <taxon>Chromadorea</taxon>
        <taxon>Rhabditida</taxon>
        <taxon>Rhabditina</taxon>
        <taxon>Rhabditomorpha</taxon>
        <taxon>Rhabditoidea</taxon>
        <taxon>Rhabditidae</taxon>
        <taxon>Diploscapter</taxon>
    </lineage>
</organism>
<gene>
    <name evidence="5" type="ORF">WR25_16244</name>
</gene>
<feature type="chain" id="PRO_5012064658" description="CX domain-containing protein" evidence="3">
    <location>
        <begin position="19"/>
        <end position="338"/>
    </location>
</feature>
<accession>A0A2A2KNV0</accession>
<feature type="domain" description="CX" evidence="4">
    <location>
        <begin position="238"/>
        <end position="274"/>
    </location>
</feature>
<feature type="compositionally biased region" description="Low complexity" evidence="1">
    <location>
        <begin position="29"/>
        <end position="48"/>
    </location>
</feature>
<keyword evidence="2" id="KW-0812">Transmembrane</keyword>
<evidence type="ECO:0000313" key="5">
    <source>
        <dbReference type="EMBL" id="PAV75493.1"/>
    </source>
</evidence>
<proteinExistence type="predicted"/>
<dbReference type="Pfam" id="PF01705">
    <property type="entry name" value="CX"/>
    <property type="match status" value="1"/>
</dbReference>
<dbReference type="AlphaFoldDB" id="A0A2A2KNV0"/>
<evidence type="ECO:0000256" key="1">
    <source>
        <dbReference type="SAM" id="MobiDB-lite"/>
    </source>
</evidence>
<dbReference type="PANTHER" id="PTHR47520:SF11">
    <property type="entry name" value="CX DOMAIN-CONTAINING PROTEIN"/>
    <property type="match status" value="1"/>
</dbReference>
<feature type="signal peptide" evidence="3">
    <location>
        <begin position="1"/>
        <end position="18"/>
    </location>
</feature>
<sequence>MRLIAVFLWLCLIQVALPKRGGSSGGRGSSSSRSSSSRGWGSSSSSRGSGSGGGFSFTKGGRSYQRQIPVTANRQYTSQVKNNVFSPNSKILTRTTTNTYIIKERSPYFSYGSHYYYWHTSSSHHYYHTSSGSQSMKTCRFVFDINSEERKKQQKAHDDAVKRKKELEAKEWKELMDGTYINKYKSNSNITDTKEYFAKAHENYQKFMKDQEERERQKNMPIPPAPAPLVNDEFTTYAKEDENFGQVQFENGTRVKEVSFQCRRDQACCGMECCDKKYETACDGDCSIDWGNVFYLILLIIVIVVGCYSCFARLVEEDREYSEFNSLHNFKTMRARKG</sequence>
<comment type="caution">
    <text evidence="5">The sequence shown here is derived from an EMBL/GenBank/DDBJ whole genome shotgun (WGS) entry which is preliminary data.</text>
</comment>
<dbReference type="Proteomes" id="UP000218231">
    <property type="component" value="Unassembled WGS sequence"/>
</dbReference>
<keyword evidence="3" id="KW-0732">Signal</keyword>
<keyword evidence="2" id="KW-1133">Transmembrane helix</keyword>
<evidence type="ECO:0000256" key="3">
    <source>
        <dbReference type="SAM" id="SignalP"/>
    </source>
</evidence>
<name>A0A2A2KNV0_9BILA</name>
<dbReference type="InterPro" id="IPR002619">
    <property type="entry name" value="CX"/>
</dbReference>
<evidence type="ECO:0000256" key="2">
    <source>
        <dbReference type="SAM" id="Phobius"/>
    </source>
</evidence>
<keyword evidence="2" id="KW-0472">Membrane</keyword>
<keyword evidence="6" id="KW-1185">Reference proteome</keyword>
<feature type="transmembrane region" description="Helical" evidence="2">
    <location>
        <begin position="293"/>
        <end position="315"/>
    </location>
</feature>
<feature type="region of interest" description="Disordered" evidence="1">
    <location>
        <begin position="20"/>
        <end position="61"/>
    </location>
</feature>
<reference evidence="5 6" key="1">
    <citation type="journal article" date="2017" name="Curr. Biol.">
        <title>Genome architecture and evolution of a unichromosomal asexual nematode.</title>
        <authorList>
            <person name="Fradin H."/>
            <person name="Zegar C."/>
            <person name="Gutwein M."/>
            <person name="Lucas J."/>
            <person name="Kovtun M."/>
            <person name="Corcoran D."/>
            <person name="Baugh L.R."/>
            <person name="Kiontke K."/>
            <person name="Gunsalus K."/>
            <person name="Fitch D.H."/>
            <person name="Piano F."/>
        </authorList>
    </citation>
    <scope>NUCLEOTIDE SEQUENCE [LARGE SCALE GENOMIC DNA]</scope>
    <source>
        <strain evidence="5">PF1309</strain>
    </source>
</reference>
<protein>
    <recommendedName>
        <fullName evidence="4">CX domain-containing protein</fullName>
    </recommendedName>
</protein>
<evidence type="ECO:0000259" key="4">
    <source>
        <dbReference type="Pfam" id="PF01705"/>
    </source>
</evidence>
<dbReference type="STRING" id="2018661.A0A2A2KNV0"/>
<evidence type="ECO:0000313" key="6">
    <source>
        <dbReference type="Proteomes" id="UP000218231"/>
    </source>
</evidence>
<dbReference type="EMBL" id="LIAE01008088">
    <property type="protein sequence ID" value="PAV75493.1"/>
    <property type="molecule type" value="Genomic_DNA"/>
</dbReference>
<dbReference type="PANTHER" id="PTHR47520">
    <property type="entry name" value="CX DOMAIN-CONTAINING PROTEIN-RELATED"/>
    <property type="match status" value="1"/>
</dbReference>